<dbReference type="InterPro" id="IPR050130">
    <property type="entry name" value="ClpA_ClpB"/>
</dbReference>
<evidence type="ECO:0000256" key="2">
    <source>
        <dbReference type="ARBA" id="ARBA00022840"/>
    </source>
</evidence>
<dbReference type="SUPFAM" id="SSF52540">
    <property type="entry name" value="P-loop containing nucleoside triphosphate hydrolases"/>
    <property type="match status" value="1"/>
</dbReference>
<proteinExistence type="predicted"/>
<evidence type="ECO:0000313" key="4">
    <source>
        <dbReference type="EMBL" id="KAK3486169.1"/>
    </source>
</evidence>
<dbReference type="EMBL" id="JAULSX010000009">
    <property type="protein sequence ID" value="KAK3486169.1"/>
    <property type="molecule type" value="Genomic_DNA"/>
</dbReference>
<dbReference type="Gene3D" id="3.40.50.300">
    <property type="entry name" value="P-loop containing nucleotide triphosphate hydrolases"/>
    <property type="match status" value="1"/>
</dbReference>
<gene>
    <name evidence="4" type="ORF">B0T23DRAFT_247539</name>
</gene>
<protein>
    <submittedName>
        <fullName evidence="4">P-loop containing nucleoside triphosphate hydrolase protein</fullName>
    </submittedName>
</protein>
<dbReference type="GO" id="GO:0005737">
    <property type="term" value="C:cytoplasm"/>
    <property type="evidence" value="ECO:0007669"/>
    <property type="project" value="TreeGrafter"/>
</dbReference>
<keyword evidence="4" id="KW-0378">Hydrolase</keyword>
<dbReference type="Proteomes" id="UP001285908">
    <property type="component" value="Unassembled WGS sequence"/>
</dbReference>
<dbReference type="AlphaFoldDB" id="A0AAJ0I0B7"/>
<sequence>MPSSCSSLSSFASTLDSFDYHKPAVSTSHPRRGCGSVWILEQDSLKDMPANIQVMQATGCTNAEAVRLLEKTNGNIHKAVACLPGKDEWDFNLPRVKVPEKSSSAMDYEDGFSTRYRTNLRGYEFTSSESNGHDTDDLSLDKLVADVQRGVSCTVIRSQLTRFRERMGPDKTCQLLNGLVKGFPGLFYVVQSRNVEMVKMWAEYGGDVNTTYGKSKFPLIAYAIVLGTSYATDTTALLKALLSAGASVACIPEAFHTPLSRDLMDDGPPIEESGEIAGEHQKWCSPYVRKRLTDTLNFRFEQRYFLHRAALLGRLSGAKNQVAKLHKAGNLLGIYYNLIGQTAAITHVIDHFISHLALQRQKQEQKQEQKSKPMVLLFAGPSGHGKTEFARSLGKLTSRDLETVDCTSIRYETDLWGPFHPFQGWENGSALSNFLENHASQECIAFLDEFEKTKEEVRESLLKPFDEGILPSRKNPKVKVDCSRTIWILATNAFDNIIHDFCKRHASDLFSDNPGEKGKKLIRNLSKMIQKESIEKLGAPLSGRISEFVPFLTFSPCEQAAMADRLLADFGCKIIQPVKESTVPSQARLVGDLNVQVRRSYSVCRVLVTDGYIPELGARSIANTVNRDISLPVVNDYLDKRERLHENQGRCTYVVGVNEDDMIDVSEAPRN</sequence>
<reference evidence="4 5" key="1">
    <citation type="journal article" date="2023" name="Mol. Phylogenet. Evol.">
        <title>Genome-scale phylogeny and comparative genomics of the fungal order Sordariales.</title>
        <authorList>
            <person name="Hensen N."/>
            <person name="Bonometti L."/>
            <person name="Westerberg I."/>
            <person name="Brannstrom I.O."/>
            <person name="Guillou S."/>
            <person name="Cros-Aarteil S."/>
            <person name="Calhoun S."/>
            <person name="Haridas S."/>
            <person name="Kuo A."/>
            <person name="Mondo S."/>
            <person name="Pangilinan J."/>
            <person name="Riley R."/>
            <person name="LaButti K."/>
            <person name="Andreopoulos B."/>
            <person name="Lipzen A."/>
            <person name="Chen C."/>
            <person name="Yan M."/>
            <person name="Daum C."/>
            <person name="Ng V."/>
            <person name="Clum A."/>
            <person name="Steindorff A."/>
            <person name="Ohm R.A."/>
            <person name="Martin F."/>
            <person name="Silar P."/>
            <person name="Natvig D.O."/>
            <person name="Lalanne C."/>
            <person name="Gautier V."/>
            <person name="Ament-Velasquez S.L."/>
            <person name="Kruys A."/>
            <person name="Hutchinson M.I."/>
            <person name="Powell A.J."/>
            <person name="Barry K."/>
            <person name="Miller A.N."/>
            <person name="Grigoriev I.V."/>
            <person name="Debuchy R."/>
            <person name="Gladieux P."/>
            <person name="Hiltunen Thoren M."/>
            <person name="Johannesson H."/>
        </authorList>
    </citation>
    <scope>NUCLEOTIDE SEQUENCE [LARGE SCALE GENOMIC DNA]</scope>
    <source>
        <strain evidence="4 5">FGSC 10403</strain>
    </source>
</reference>
<comment type="caution">
    <text evidence="4">The sequence shown here is derived from an EMBL/GenBank/DDBJ whole genome shotgun (WGS) entry which is preliminary data.</text>
</comment>
<dbReference type="InterPro" id="IPR027417">
    <property type="entry name" value="P-loop_NTPase"/>
</dbReference>
<dbReference type="CDD" id="cd14273">
    <property type="entry name" value="UBA_TAP-C_like"/>
    <property type="match status" value="1"/>
</dbReference>
<dbReference type="PRINTS" id="PR00300">
    <property type="entry name" value="CLPPROTEASEA"/>
</dbReference>
<dbReference type="InterPro" id="IPR001270">
    <property type="entry name" value="ClpA/B"/>
</dbReference>
<keyword evidence="5" id="KW-1185">Reference proteome</keyword>
<keyword evidence="2" id="KW-0067">ATP-binding</keyword>
<dbReference type="GO" id="GO:0016887">
    <property type="term" value="F:ATP hydrolysis activity"/>
    <property type="evidence" value="ECO:0007669"/>
    <property type="project" value="InterPro"/>
</dbReference>
<dbReference type="PANTHER" id="PTHR11638:SF18">
    <property type="entry name" value="HEAT SHOCK PROTEIN 104"/>
    <property type="match status" value="1"/>
</dbReference>
<keyword evidence="1" id="KW-0547">Nucleotide-binding</keyword>
<dbReference type="GO" id="GO:0005524">
    <property type="term" value="F:ATP binding"/>
    <property type="evidence" value="ECO:0007669"/>
    <property type="project" value="UniProtKB-KW"/>
</dbReference>
<feature type="domain" description="ATPase AAA-type core" evidence="3">
    <location>
        <begin position="375"/>
        <end position="545"/>
    </location>
</feature>
<evidence type="ECO:0000313" key="5">
    <source>
        <dbReference type="Proteomes" id="UP001285908"/>
    </source>
</evidence>
<name>A0AAJ0I0B7_9PEZI</name>
<dbReference type="RefSeq" id="XP_062688932.1">
    <property type="nucleotide sequence ID" value="XM_062834153.1"/>
</dbReference>
<dbReference type="PANTHER" id="PTHR11638">
    <property type="entry name" value="ATP-DEPENDENT CLP PROTEASE"/>
    <property type="match status" value="1"/>
</dbReference>
<evidence type="ECO:0000256" key="1">
    <source>
        <dbReference type="ARBA" id="ARBA00022741"/>
    </source>
</evidence>
<dbReference type="Pfam" id="PF07724">
    <property type="entry name" value="AAA_2"/>
    <property type="match status" value="1"/>
</dbReference>
<dbReference type="SUPFAM" id="SSF48403">
    <property type="entry name" value="Ankyrin repeat"/>
    <property type="match status" value="1"/>
</dbReference>
<dbReference type="InterPro" id="IPR003959">
    <property type="entry name" value="ATPase_AAA_core"/>
</dbReference>
<dbReference type="InterPro" id="IPR036770">
    <property type="entry name" value="Ankyrin_rpt-contain_sf"/>
</dbReference>
<accession>A0AAJ0I0B7</accession>
<dbReference type="GO" id="GO:0034605">
    <property type="term" value="P:cellular response to heat"/>
    <property type="evidence" value="ECO:0007669"/>
    <property type="project" value="TreeGrafter"/>
</dbReference>
<organism evidence="4 5">
    <name type="scientific">Neurospora hispaniola</name>
    <dbReference type="NCBI Taxonomy" id="588809"/>
    <lineage>
        <taxon>Eukaryota</taxon>
        <taxon>Fungi</taxon>
        <taxon>Dikarya</taxon>
        <taxon>Ascomycota</taxon>
        <taxon>Pezizomycotina</taxon>
        <taxon>Sordariomycetes</taxon>
        <taxon>Sordariomycetidae</taxon>
        <taxon>Sordariales</taxon>
        <taxon>Sordariaceae</taxon>
        <taxon>Neurospora</taxon>
    </lineage>
</organism>
<evidence type="ECO:0000259" key="3">
    <source>
        <dbReference type="Pfam" id="PF07724"/>
    </source>
</evidence>
<dbReference type="GeneID" id="87871775"/>